<feature type="transmembrane region" description="Helical" evidence="6">
    <location>
        <begin position="217"/>
        <end position="243"/>
    </location>
</feature>
<evidence type="ECO:0000313" key="8">
    <source>
        <dbReference type="Proteomes" id="UP000030416"/>
    </source>
</evidence>
<dbReference type="CDD" id="cd06173">
    <property type="entry name" value="MFS_MefA_like"/>
    <property type="match status" value="1"/>
</dbReference>
<feature type="transmembrane region" description="Helical" evidence="6">
    <location>
        <begin position="47"/>
        <end position="66"/>
    </location>
</feature>
<feature type="transmembrane region" description="Helical" evidence="6">
    <location>
        <begin position="255"/>
        <end position="271"/>
    </location>
</feature>
<sequence length="396" mass="44256">MNIFANRNFRYLYGITVLSAVNSAIYTFIIPLVLYDLTKSSLAMSTMRLMEFLPNVLLGMIVGVVVDRVNRNVMIVYGCLVRFLLSIFLLYSISAEGSHVWQLYVIGFLLATVGYTIGNASNAIAPQLFDKSWMTEIQSKFSLVHTISSVVGPSIAGALLMWLTYDHFLWIYVVCMGIIWLFAIKVEKTETPIRPVKQSVWADMKEGIRELIGNKNLFMPTMTVLISNFATSLIIGVLTFYVIDVLGNTKEQLGLMYSISAIGGIVGAKIMKPLQKKFRRGQIYCALPLIDTFVLILFFFAQSWWLLGVLLAYRTCSSVMTNIIFLAIRQESTPNHLLGRVAGTSSMLAKLVVPAGLLVGGLWAEGLPIPYIFFVSSIVVFITFVLLKRSRFAEIV</sequence>
<dbReference type="InterPro" id="IPR036259">
    <property type="entry name" value="MFS_trans_sf"/>
</dbReference>
<dbReference type="Pfam" id="PF07690">
    <property type="entry name" value="MFS_1"/>
    <property type="match status" value="1"/>
</dbReference>
<accession>A0A0A3I2H0</accession>
<gene>
    <name evidence="7" type="ORF">CD29_13685</name>
</gene>
<keyword evidence="5 6" id="KW-0472">Membrane</keyword>
<evidence type="ECO:0000256" key="6">
    <source>
        <dbReference type="SAM" id="Phobius"/>
    </source>
</evidence>
<dbReference type="Proteomes" id="UP000030416">
    <property type="component" value="Unassembled WGS sequence"/>
</dbReference>
<evidence type="ECO:0000256" key="4">
    <source>
        <dbReference type="ARBA" id="ARBA00022989"/>
    </source>
</evidence>
<dbReference type="EMBL" id="JPVN01000016">
    <property type="protein sequence ID" value="KGR77700.1"/>
    <property type="molecule type" value="Genomic_DNA"/>
</dbReference>
<keyword evidence="3 6" id="KW-0812">Transmembrane</keyword>
<proteinExistence type="predicted"/>
<dbReference type="PANTHER" id="PTHR23513">
    <property type="entry name" value="INTEGRAL MEMBRANE EFFLUX PROTEIN-RELATED"/>
    <property type="match status" value="1"/>
</dbReference>
<dbReference type="SUPFAM" id="SSF103473">
    <property type="entry name" value="MFS general substrate transporter"/>
    <property type="match status" value="1"/>
</dbReference>
<feature type="transmembrane region" description="Helical" evidence="6">
    <location>
        <begin position="73"/>
        <end position="93"/>
    </location>
</feature>
<feature type="transmembrane region" description="Helical" evidence="6">
    <location>
        <begin position="141"/>
        <end position="163"/>
    </location>
</feature>
<feature type="transmembrane region" description="Helical" evidence="6">
    <location>
        <begin position="99"/>
        <end position="120"/>
    </location>
</feature>
<keyword evidence="2" id="KW-1003">Cell membrane</keyword>
<comment type="subcellular location">
    <subcellularLocation>
        <location evidence="1">Cell membrane</location>
        <topology evidence="1">Multi-pass membrane protein</topology>
    </subcellularLocation>
</comment>
<keyword evidence="8" id="KW-1185">Reference proteome</keyword>
<feature type="transmembrane region" description="Helical" evidence="6">
    <location>
        <begin position="311"/>
        <end position="329"/>
    </location>
</feature>
<evidence type="ECO:0000313" key="7">
    <source>
        <dbReference type="EMBL" id="KGR77700.1"/>
    </source>
</evidence>
<reference evidence="7 8" key="1">
    <citation type="submission" date="2014-02" db="EMBL/GenBank/DDBJ databases">
        <title>Draft genome sequence of Lysinibacillus manganicus DSM 26584T.</title>
        <authorList>
            <person name="Zhang F."/>
            <person name="Wang G."/>
            <person name="Zhang L."/>
        </authorList>
    </citation>
    <scope>NUCLEOTIDE SEQUENCE [LARGE SCALE GENOMIC DNA]</scope>
    <source>
        <strain evidence="7 8">DSM 26584</strain>
    </source>
</reference>
<dbReference type="AlphaFoldDB" id="A0A0A3I2H0"/>
<feature type="transmembrane region" description="Helical" evidence="6">
    <location>
        <begin position="169"/>
        <end position="186"/>
    </location>
</feature>
<name>A0A0A3I2H0_9BACL</name>
<dbReference type="Gene3D" id="1.20.1250.20">
    <property type="entry name" value="MFS general substrate transporter like domains"/>
    <property type="match status" value="1"/>
</dbReference>
<dbReference type="GO" id="GO:0005886">
    <property type="term" value="C:plasma membrane"/>
    <property type="evidence" value="ECO:0007669"/>
    <property type="project" value="UniProtKB-SubCell"/>
</dbReference>
<evidence type="ECO:0008006" key="9">
    <source>
        <dbReference type="Google" id="ProtNLM"/>
    </source>
</evidence>
<evidence type="ECO:0000256" key="3">
    <source>
        <dbReference type="ARBA" id="ARBA00022692"/>
    </source>
</evidence>
<dbReference type="GO" id="GO:0022857">
    <property type="term" value="F:transmembrane transporter activity"/>
    <property type="evidence" value="ECO:0007669"/>
    <property type="project" value="InterPro"/>
</dbReference>
<dbReference type="PANTHER" id="PTHR23513:SF6">
    <property type="entry name" value="MAJOR FACILITATOR SUPERFAMILY ASSOCIATED DOMAIN-CONTAINING PROTEIN"/>
    <property type="match status" value="1"/>
</dbReference>
<dbReference type="InterPro" id="IPR011701">
    <property type="entry name" value="MFS"/>
</dbReference>
<protein>
    <recommendedName>
        <fullName evidence="9">Major facilitator superfamily (MFS) profile domain-containing protein</fullName>
    </recommendedName>
</protein>
<feature type="transmembrane region" description="Helical" evidence="6">
    <location>
        <begin position="283"/>
        <end position="305"/>
    </location>
</feature>
<feature type="transmembrane region" description="Helical" evidence="6">
    <location>
        <begin position="369"/>
        <end position="387"/>
    </location>
</feature>
<evidence type="ECO:0000256" key="5">
    <source>
        <dbReference type="ARBA" id="ARBA00023136"/>
    </source>
</evidence>
<keyword evidence="4 6" id="KW-1133">Transmembrane helix</keyword>
<dbReference type="STRING" id="1384049.CD29_13685"/>
<comment type="caution">
    <text evidence="7">The sequence shown here is derived from an EMBL/GenBank/DDBJ whole genome shotgun (WGS) entry which is preliminary data.</text>
</comment>
<evidence type="ECO:0000256" key="2">
    <source>
        <dbReference type="ARBA" id="ARBA00022475"/>
    </source>
</evidence>
<feature type="transmembrane region" description="Helical" evidence="6">
    <location>
        <begin position="12"/>
        <end position="35"/>
    </location>
</feature>
<feature type="transmembrane region" description="Helical" evidence="6">
    <location>
        <begin position="341"/>
        <end position="363"/>
    </location>
</feature>
<organism evidence="7 8">
    <name type="scientific">Ureibacillus manganicus DSM 26584</name>
    <dbReference type="NCBI Taxonomy" id="1384049"/>
    <lineage>
        <taxon>Bacteria</taxon>
        <taxon>Bacillati</taxon>
        <taxon>Bacillota</taxon>
        <taxon>Bacilli</taxon>
        <taxon>Bacillales</taxon>
        <taxon>Caryophanaceae</taxon>
        <taxon>Ureibacillus</taxon>
    </lineage>
</organism>
<dbReference type="eggNOG" id="COG2211">
    <property type="taxonomic scope" value="Bacteria"/>
</dbReference>
<dbReference type="RefSeq" id="WP_036187674.1">
    <property type="nucleotide sequence ID" value="NZ_AVDA01000016.1"/>
</dbReference>
<evidence type="ECO:0000256" key="1">
    <source>
        <dbReference type="ARBA" id="ARBA00004651"/>
    </source>
</evidence>